<reference evidence="2 3" key="1">
    <citation type="submission" date="2017-04" db="EMBL/GenBank/DDBJ databases">
        <title>Unexpected and diverse lifestyles within the genus Limnohabitans.</title>
        <authorList>
            <person name="Kasalicky V."/>
            <person name="Mehrshad M."/>
            <person name="Andrei S.-A."/>
            <person name="Salcher M."/>
            <person name="Kratochvilova H."/>
            <person name="Simek K."/>
            <person name="Ghai R."/>
        </authorList>
    </citation>
    <scope>NUCLEOTIDE SEQUENCE [LARGE SCALE GENOMIC DNA]</scope>
    <source>
        <strain evidence="2 3">MWH-C5</strain>
    </source>
</reference>
<name>A0A315EK25_9BURK</name>
<protein>
    <recommendedName>
        <fullName evidence="1">DSBA-like thioredoxin domain-containing protein</fullName>
    </recommendedName>
</protein>
<evidence type="ECO:0000259" key="1">
    <source>
        <dbReference type="Pfam" id="PF01323"/>
    </source>
</evidence>
<sequence length="218" mass="23909">MKTLTIDVVSDVVCPWCYVGKRRLERALALLAVQHPDVDPEVRWHTFQLNPEMAPEGMARVDYVRNKFGDEGSAIYERVAGVGKEVGIPFAFDRIVRQPNTVVAHSLIAVSEPGMVQDAMVEAFFKAYFLDGLDLTQASVLLDIAESAGMDRAVAEQHLQNSALHSQTIDSDKAAREMGITGVPFFIFNRQVGLSGAHESETLLQGMVEAMNATATDD</sequence>
<evidence type="ECO:0000313" key="2">
    <source>
        <dbReference type="EMBL" id="PUE58240.1"/>
    </source>
</evidence>
<dbReference type="InterPro" id="IPR001853">
    <property type="entry name" value="DSBA-like_thioredoxin_dom"/>
</dbReference>
<dbReference type="GO" id="GO:0016491">
    <property type="term" value="F:oxidoreductase activity"/>
    <property type="evidence" value="ECO:0007669"/>
    <property type="project" value="InterPro"/>
</dbReference>
<dbReference type="SUPFAM" id="SSF52833">
    <property type="entry name" value="Thioredoxin-like"/>
    <property type="match status" value="1"/>
</dbReference>
<dbReference type="InterPro" id="IPR036249">
    <property type="entry name" value="Thioredoxin-like_sf"/>
</dbReference>
<proteinExistence type="predicted"/>
<feature type="domain" description="DSBA-like thioredoxin" evidence="1">
    <location>
        <begin position="5"/>
        <end position="205"/>
    </location>
</feature>
<accession>A0A315EK25</accession>
<evidence type="ECO:0000313" key="3">
    <source>
        <dbReference type="Proteomes" id="UP000251341"/>
    </source>
</evidence>
<gene>
    <name evidence="2" type="ORF">B9Z44_00645</name>
</gene>
<dbReference type="Gene3D" id="3.40.30.10">
    <property type="entry name" value="Glutaredoxin"/>
    <property type="match status" value="1"/>
</dbReference>
<dbReference type="CDD" id="cd03024">
    <property type="entry name" value="DsbA_FrnE"/>
    <property type="match status" value="1"/>
</dbReference>
<comment type="caution">
    <text evidence="2">The sequence shown here is derived from an EMBL/GenBank/DDBJ whole genome shotgun (WGS) entry which is preliminary data.</text>
</comment>
<dbReference type="Pfam" id="PF01323">
    <property type="entry name" value="DSBA"/>
    <property type="match status" value="1"/>
</dbReference>
<dbReference type="Proteomes" id="UP000251341">
    <property type="component" value="Unassembled WGS sequence"/>
</dbReference>
<dbReference type="EMBL" id="NESP01000001">
    <property type="protein sequence ID" value="PUE58240.1"/>
    <property type="molecule type" value="Genomic_DNA"/>
</dbReference>
<organism evidence="2 3">
    <name type="scientific">Limnohabitans curvus</name>
    <dbReference type="NCBI Taxonomy" id="323423"/>
    <lineage>
        <taxon>Bacteria</taxon>
        <taxon>Pseudomonadati</taxon>
        <taxon>Pseudomonadota</taxon>
        <taxon>Betaproteobacteria</taxon>
        <taxon>Burkholderiales</taxon>
        <taxon>Comamonadaceae</taxon>
        <taxon>Limnohabitans</taxon>
    </lineage>
</organism>
<dbReference type="PANTHER" id="PTHR13887">
    <property type="entry name" value="GLUTATHIONE S-TRANSFERASE KAPPA"/>
    <property type="match status" value="1"/>
</dbReference>
<keyword evidence="3" id="KW-1185">Reference proteome</keyword>
<dbReference type="AlphaFoldDB" id="A0A315EK25"/>
<dbReference type="RefSeq" id="WP_108401408.1">
    <property type="nucleotide sequence ID" value="NZ_NESP01000001.1"/>
</dbReference>
<dbReference type="PANTHER" id="PTHR13887:SF41">
    <property type="entry name" value="THIOREDOXIN SUPERFAMILY PROTEIN"/>
    <property type="match status" value="1"/>
</dbReference>